<keyword evidence="1" id="KW-0479">Metal-binding</keyword>
<evidence type="ECO:0000256" key="4">
    <source>
        <dbReference type="ARBA" id="ARBA00023125"/>
    </source>
</evidence>
<dbReference type="PROSITE" id="PS50048">
    <property type="entry name" value="ZN2_CY6_FUNGAL_2"/>
    <property type="match status" value="1"/>
</dbReference>
<sequence length="440" mass="49238">MNPLLAERGNPPPRRKSCEACKTAKRRCDLAFPACSRCTTRNTPCIYPGRQPAIPQELIDEMVESIAQTVDTPLSFDAGVSCMTEFSIPELPDPPAVAHPFDVFDPQWDYIDINAPCLSSESHSGVLIPRPSNTMTAPVARPPMPLSAIIASRLQFAIDVLKDVPKMMVQENQTPWSHKQLYINGMPKYMQGESTYNFSSSYTHNRKQKKRLTNSTTDAYTSCALHITLNPLNRPLITSLINTNIQTLLTSPVPTTPLETLSHTHALLLYQIMLFFSPDPNSNVSLIPHIESSALTLLSCIYFPDPTNTPTIFPPTPEAKQDFWTSWIFQESARRTVLFAFYLIQLYKSVQGYRNLVCDGRLGLVHSWYLSAHLWGAQDAAEFGAAWVEKDHFVVGELNFGRVLTEARAGDVDVFGRMLLVSYLGIEEARAWFLARGAIL</sequence>
<dbReference type="OMA" id="QDWILQE"/>
<organism evidence="8 9">
    <name type="scientific">Aspergillus oryzae</name>
    <name type="common">Yellow koji mold</name>
    <dbReference type="NCBI Taxonomy" id="5062"/>
    <lineage>
        <taxon>Eukaryota</taxon>
        <taxon>Fungi</taxon>
        <taxon>Dikarya</taxon>
        <taxon>Ascomycota</taxon>
        <taxon>Pezizomycotina</taxon>
        <taxon>Eurotiomycetes</taxon>
        <taxon>Eurotiomycetidae</taxon>
        <taxon>Eurotiales</taxon>
        <taxon>Aspergillaceae</taxon>
        <taxon>Aspergillus</taxon>
        <taxon>Aspergillus subgen. Circumdati</taxon>
    </lineage>
</organism>
<dbReference type="GO" id="GO:0008270">
    <property type="term" value="F:zinc ion binding"/>
    <property type="evidence" value="ECO:0007669"/>
    <property type="project" value="InterPro"/>
</dbReference>
<reference evidence="8 9" key="1">
    <citation type="submission" date="2016-10" db="EMBL/GenBank/DDBJ databases">
        <title>Genome sequencing of Aspergillus oryzae BCC7051.</title>
        <authorList>
            <person name="Thammarongtham C."/>
            <person name="Vorapreeda T."/>
            <person name="Nookaew I."/>
            <person name="Srisuk T."/>
            <person name="Land M."/>
            <person name="Jeennor S."/>
            <person name="Laoteng K."/>
        </authorList>
    </citation>
    <scope>NUCLEOTIDE SEQUENCE [LARGE SCALE GENOMIC DNA]</scope>
    <source>
        <strain evidence="8 9">BCC7051</strain>
    </source>
</reference>
<dbReference type="SUPFAM" id="SSF57701">
    <property type="entry name" value="Zn2/Cys6 DNA-binding domain"/>
    <property type="match status" value="1"/>
</dbReference>
<dbReference type="InterPro" id="IPR001138">
    <property type="entry name" value="Zn2Cys6_DnaBD"/>
</dbReference>
<dbReference type="GO" id="GO:0009893">
    <property type="term" value="P:positive regulation of metabolic process"/>
    <property type="evidence" value="ECO:0007669"/>
    <property type="project" value="UniProtKB-ARBA"/>
</dbReference>
<dbReference type="PANTHER" id="PTHR47660">
    <property type="entry name" value="TRANSCRIPTION FACTOR WITH C2H2 AND ZN(2)-CYS(6) DNA BINDING DOMAIN (EUROFUNG)-RELATED-RELATED"/>
    <property type="match status" value="1"/>
</dbReference>
<evidence type="ECO:0000256" key="1">
    <source>
        <dbReference type="ARBA" id="ARBA00022723"/>
    </source>
</evidence>
<dbReference type="eggNOG" id="ENOG502S073">
    <property type="taxonomic scope" value="Eukaryota"/>
</dbReference>
<evidence type="ECO:0000313" key="8">
    <source>
        <dbReference type="EMBL" id="OOO11552.1"/>
    </source>
</evidence>
<feature type="domain" description="Zn(2)-C6 fungal-type" evidence="7">
    <location>
        <begin position="17"/>
        <end position="47"/>
    </location>
</feature>
<dbReference type="EMBL" id="MKZY01000003">
    <property type="protein sequence ID" value="OOO11552.1"/>
    <property type="molecule type" value="Genomic_DNA"/>
</dbReference>
<dbReference type="AlphaFoldDB" id="A0A1S9DR56"/>
<dbReference type="PANTHER" id="PTHR47660:SF3">
    <property type="entry name" value="FINGER DOMAIN PROTEIN, PUTATIVE (AFU_ORTHOLOGUE AFUA_4G03310)-RELATED"/>
    <property type="match status" value="1"/>
</dbReference>
<keyword evidence="2" id="KW-0862">Zinc</keyword>
<dbReference type="InterPro" id="IPR036864">
    <property type="entry name" value="Zn2-C6_fun-type_DNA-bd_sf"/>
</dbReference>
<keyword evidence="3" id="KW-0805">Transcription regulation</keyword>
<dbReference type="VEuPathDB" id="FungiDB:AO090012000882"/>
<evidence type="ECO:0000313" key="9">
    <source>
        <dbReference type="Proteomes" id="UP000190312"/>
    </source>
</evidence>
<dbReference type="GO" id="GO:0000981">
    <property type="term" value="F:DNA-binding transcription factor activity, RNA polymerase II-specific"/>
    <property type="evidence" value="ECO:0007669"/>
    <property type="project" value="InterPro"/>
</dbReference>
<dbReference type="GO" id="GO:0003677">
    <property type="term" value="F:DNA binding"/>
    <property type="evidence" value="ECO:0007669"/>
    <property type="project" value="UniProtKB-KW"/>
</dbReference>
<gene>
    <name evidence="8" type="ORF">OAory_01080220</name>
</gene>
<dbReference type="Proteomes" id="UP000190312">
    <property type="component" value="Unassembled WGS sequence"/>
</dbReference>
<proteinExistence type="predicted"/>
<evidence type="ECO:0000256" key="2">
    <source>
        <dbReference type="ARBA" id="ARBA00022833"/>
    </source>
</evidence>
<keyword evidence="5" id="KW-0804">Transcription</keyword>
<keyword evidence="4 8" id="KW-0238">DNA-binding</keyword>
<evidence type="ECO:0000256" key="3">
    <source>
        <dbReference type="ARBA" id="ARBA00023015"/>
    </source>
</evidence>
<evidence type="ECO:0000256" key="6">
    <source>
        <dbReference type="ARBA" id="ARBA00023242"/>
    </source>
</evidence>
<dbReference type="CDD" id="cd00067">
    <property type="entry name" value="GAL4"/>
    <property type="match status" value="1"/>
</dbReference>
<keyword evidence="6" id="KW-0539">Nucleus</keyword>
<evidence type="ECO:0000256" key="5">
    <source>
        <dbReference type="ARBA" id="ARBA00023163"/>
    </source>
</evidence>
<comment type="caution">
    <text evidence="8">The sequence shown here is derived from an EMBL/GenBank/DDBJ whole genome shotgun (WGS) entry which is preliminary data.</text>
</comment>
<protein>
    <submittedName>
        <fullName evidence="8">Zn(2)-C6 fungal-type DNA-binding domain</fullName>
    </submittedName>
</protein>
<name>A0A1S9DR56_ASPOZ</name>
<evidence type="ECO:0000259" key="7">
    <source>
        <dbReference type="PROSITE" id="PS50048"/>
    </source>
</evidence>
<dbReference type="Gene3D" id="4.10.240.10">
    <property type="entry name" value="Zn(2)-C6 fungal-type DNA-binding domain"/>
    <property type="match status" value="1"/>
</dbReference>
<dbReference type="Pfam" id="PF00172">
    <property type="entry name" value="Zn_clus"/>
    <property type="match status" value="1"/>
</dbReference>
<dbReference type="OrthoDB" id="4216928at2759"/>
<accession>A0A1S9DR56</accession>
<dbReference type="PROSITE" id="PS00463">
    <property type="entry name" value="ZN2_CY6_FUNGAL_1"/>
    <property type="match status" value="1"/>
</dbReference>
<dbReference type="SMART" id="SM00066">
    <property type="entry name" value="GAL4"/>
    <property type="match status" value="1"/>
</dbReference>